<dbReference type="GO" id="GO:0015137">
    <property type="term" value="F:citrate transmembrane transporter activity"/>
    <property type="evidence" value="ECO:0007669"/>
    <property type="project" value="InterPro"/>
</dbReference>
<proteinExistence type="predicted"/>
<gene>
    <name evidence="7" type="ORF">AWM79_22190</name>
</gene>
<protein>
    <submittedName>
        <fullName evidence="7">Citrate transporter</fullName>
    </submittedName>
</protein>
<evidence type="ECO:0000256" key="4">
    <source>
        <dbReference type="ARBA" id="ARBA00022989"/>
    </source>
</evidence>
<keyword evidence="3" id="KW-0812">Transmembrane</keyword>
<evidence type="ECO:0000313" key="7">
    <source>
        <dbReference type="EMBL" id="AMB87838.1"/>
    </source>
</evidence>
<dbReference type="KEGG" id="pagb:AWM79_22190"/>
<dbReference type="Proteomes" id="UP000063229">
    <property type="component" value="Chromosome"/>
</dbReference>
<evidence type="ECO:0000256" key="3">
    <source>
        <dbReference type="ARBA" id="ARBA00022692"/>
    </source>
</evidence>
<keyword evidence="5" id="KW-0472">Membrane</keyword>
<comment type="subcellular location">
    <subcellularLocation>
        <location evidence="1">Membrane</location>
        <topology evidence="1">Multi-pass membrane protein</topology>
    </subcellularLocation>
</comment>
<evidence type="ECO:0000313" key="8">
    <source>
        <dbReference type="Proteomes" id="UP000063229"/>
    </source>
</evidence>
<feature type="domain" description="Citrate transporter-like" evidence="6">
    <location>
        <begin position="14"/>
        <end position="373"/>
    </location>
</feature>
<dbReference type="PANTHER" id="PTHR30354:SF26">
    <property type="entry name" value="TRANSPORTER, PUTATIVE-RELATED"/>
    <property type="match status" value="1"/>
</dbReference>
<organism evidence="7 8">
    <name type="scientific">Pseudomonas agarici</name>
    <dbReference type="NCBI Taxonomy" id="46677"/>
    <lineage>
        <taxon>Bacteria</taxon>
        <taxon>Pseudomonadati</taxon>
        <taxon>Pseudomonadota</taxon>
        <taxon>Gammaproteobacteria</taxon>
        <taxon>Pseudomonadales</taxon>
        <taxon>Pseudomonadaceae</taxon>
        <taxon>Pseudomonas</taxon>
    </lineage>
</organism>
<sequence length="432" mass="46212">MLASIGLLAIASLFLLILTKRLSPLVALIIVPVVASLLAGFGLQTSGFVLNGIKNIAPVAGMFIFAIIFFGVMSDAGLLDPIIKRVLRVVGGRPRYIVMGTAMLALLIHLDGSGAVTFLVTIPAMLPLYERLGMDKRVLACAVSLAAGVNFLPWVGPMLRASAALGIPTTEMFYPLIPVQIIGLTFVFAVCYWLGLREERRLGITAMGIDVSAHVPEMSIEQQGIRRPKRFGVNCVITSTVLIVLVAGWVPPVLMFMLGTVAALLVNYPNVHEQRARVDAHAKAALMMASVLLAAGVFTGIMGESGMLRAMAEMLVQHVPREHAEHMPFILGLLSMPLSLLFDPDSFYFGVLPVLAHSAQLLGVAPIQMGQAALLGQMTTGFPVSPLTPATFLIVGLTKIDLADHQKFTIPYLFVASVIMTIAAAAFGVFPF</sequence>
<dbReference type="GO" id="GO:0015128">
    <property type="term" value="F:gluconate transmembrane transporter activity"/>
    <property type="evidence" value="ECO:0007669"/>
    <property type="project" value="InterPro"/>
</dbReference>
<name>A0A0X1T6W6_PSEAA</name>
<keyword evidence="8" id="KW-1185">Reference proteome</keyword>
<reference evidence="7 8" key="1">
    <citation type="submission" date="2016-01" db="EMBL/GenBank/DDBJ databases">
        <authorList>
            <person name="McClelland M."/>
            <person name="Jain A."/>
            <person name="Saraogi P."/>
            <person name="Mendelson R."/>
            <person name="Westerman R."/>
            <person name="SanMiguel P."/>
            <person name="Csonka L."/>
        </authorList>
    </citation>
    <scope>NUCLEOTIDE SEQUENCE [LARGE SCALE GENOMIC DNA]</scope>
    <source>
        <strain evidence="7 8">NCPPB 2472</strain>
    </source>
</reference>
<dbReference type="STRING" id="46677.AWM79_22190"/>
<dbReference type="NCBIfam" id="TIGR00784">
    <property type="entry name" value="citMHS"/>
    <property type="match status" value="1"/>
</dbReference>
<dbReference type="EMBL" id="CP014135">
    <property type="protein sequence ID" value="AMB87838.1"/>
    <property type="molecule type" value="Genomic_DNA"/>
</dbReference>
<evidence type="ECO:0000259" key="6">
    <source>
        <dbReference type="Pfam" id="PF03600"/>
    </source>
</evidence>
<dbReference type="InterPro" id="IPR004680">
    <property type="entry name" value="Cit_transptr-like_dom"/>
</dbReference>
<dbReference type="AlphaFoldDB" id="A0A0X1T6W6"/>
<dbReference type="GO" id="GO:0005886">
    <property type="term" value="C:plasma membrane"/>
    <property type="evidence" value="ECO:0007669"/>
    <property type="project" value="TreeGrafter"/>
</dbReference>
<accession>A0A0X1T6W6</accession>
<dbReference type="PANTHER" id="PTHR30354">
    <property type="entry name" value="GNT FAMILY GLUCONATE TRANSPORTER"/>
    <property type="match status" value="1"/>
</dbReference>
<keyword evidence="4" id="KW-1133">Transmembrane helix</keyword>
<dbReference type="InterPro" id="IPR014738">
    <property type="entry name" value="Citrate_transporter"/>
</dbReference>
<keyword evidence="2" id="KW-0813">Transport</keyword>
<dbReference type="InterPro" id="IPR003474">
    <property type="entry name" value="Glcn_transporter"/>
</dbReference>
<dbReference type="Pfam" id="PF03600">
    <property type="entry name" value="CitMHS"/>
    <property type="match status" value="1"/>
</dbReference>
<dbReference type="RefSeq" id="WP_060783791.1">
    <property type="nucleotide sequence ID" value="NZ_CP014135.1"/>
</dbReference>
<evidence type="ECO:0000256" key="2">
    <source>
        <dbReference type="ARBA" id="ARBA00022448"/>
    </source>
</evidence>
<evidence type="ECO:0000256" key="1">
    <source>
        <dbReference type="ARBA" id="ARBA00004141"/>
    </source>
</evidence>
<evidence type="ECO:0000256" key="5">
    <source>
        <dbReference type="ARBA" id="ARBA00023136"/>
    </source>
</evidence>